<comment type="similarity">
    <text evidence="5">Belongs to the binding-protein-dependent transport system permease family.</text>
</comment>
<dbReference type="PROSITE" id="PS50928">
    <property type="entry name" value="ABC_TM1"/>
    <property type="match status" value="1"/>
</dbReference>
<feature type="domain" description="ABC transmembrane type-1" evidence="6">
    <location>
        <begin position="441"/>
        <end position="729"/>
    </location>
</feature>
<dbReference type="SUPFAM" id="SSF161098">
    <property type="entry name" value="MetI-like"/>
    <property type="match status" value="1"/>
</dbReference>
<dbReference type="GO" id="GO:0005886">
    <property type="term" value="C:plasma membrane"/>
    <property type="evidence" value="ECO:0007669"/>
    <property type="project" value="UniProtKB-SubCell"/>
</dbReference>
<keyword evidence="2 5" id="KW-0812">Transmembrane</keyword>
<evidence type="ECO:0000256" key="1">
    <source>
        <dbReference type="ARBA" id="ARBA00004651"/>
    </source>
</evidence>
<evidence type="ECO:0000313" key="7">
    <source>
        <dbReference type="EMBL" id="AMO68599.1"/>
    </source>
</evidence>
<feature type="transmembrane region" description="Helical" evidence="5">
    <location>
        <begin position="594"/>
        <end position="618"/>
    </location>
</feature>
<dbReference type="GO" id="GO:0055085">
    <property type="term" value="P:transmembrane transport"/>
    <property type="evidence" value="ECO:0007669"/>
    <property type="project" value="InterPro"/>
</dbReference>
<evidence type="ECO:0000256" key="2">
    <source>
        <dbReference type="ARBA" id="ARBA00022692"/>
    </source>
</evidence>
<proteinExistence type="inferred from homology"/>
<dbReference type="CDD" id="cd06261">
    <property type="entry name" value="TM_PBP2"/>
    <property type="match status" value="1"/>
</dbReference>
<feature type="transmembrane region" description="Helical" evidence="5">
    <location>
        <begin position="710"/>
        <end position="729"/>
    </location>
</feature>
<organism evidence="7 8">
    <name type="scientific">Zhongshania aliphaticivorans</name>
    <dbReference type="NCBI Taxonomy" id="1470434"/>
    <lineage>
        <taxon>Bacteria</taxon>
        <taxon>Pseudomonadati</taxon>
        <taxon>Pseudomonadota</taxon>
        <taxon>Gammaproteobacteria</taxon>
        <taxon>Cellvibrionales</taxon>
        <taxon>Spongiibacteraceae</taxon>
        <taxon>Zhongshania</taxon>
    </lineage>
</organism>
<evidence type="ECO:0000313" key="8">
    <source>
        <dbReference type="Proteomes" id="UP000074119"/>
    </source>
</evidence>
<protein>
    <submittedName>
        <fullName evidence="7">Phosphate ABC transporter permease</fullName>
    </submittedName>
</protein>
<dbReference type="KEGG" id="zal:AZF00_09945"/>
<dbReference type="AlphaFoldDB" id="A0A127M5W2"/>
<dbReference type="Gene3D" id="1.10.3720.10">
    <property type="entry name" value="MetI-like"/>
    <property type="match status" value="1"/>
</dbReference>
<feature type="transmembrane region" description="Helical" evidence="5">
    <location>
        <begin position="639"/>
        <end position="659"/>
    </location>
</feature>
<evidence type="ECO:0000256" key="4">
    <source>
        <dbReference type="ARBA" id="ARBA00023136"/>
    </source>
</evidence>
<dbReference type="InterPro" id="IPR035906">
    <property type="entry name" value="MetI-like_sf"/>
</dbReference>
<keyword evidence="3 5" id="KW-1133">Transmembrane helix</keyword>
<feature type="transmembrane region" description="Helical" evidence="5">
    <location>
        <begin position="23"/>
        <end position="48"/>
    </location>
</feature>
<dbReference type="Proteomes" id="UP000074119">
    <property type="component" value="Chromosome"/>
</dbReference>
<dbReference type="SUPFAM" id="SSF101908">
    <property type="entry name" value="Putative isomerase YbhE"/>
    <property type="match status" value="1"/>
</dbReference>
<evidence type="ECO:0000256" key="5">
    <source>
        <dbReference type="RuleBase" id="RU363032"/>
    </source>
</evidence>
<dbReference type="PANTHER" id="PTHR42727:SF1">
    <property type="entry name" value="PHOSPHATE TRANSPORT SYSTEM PERMEASE"/>
    <property type="match status" value="1"/>
</dbReference>
<evidence type="ECO:0000256" key="3">
    <source>
        <dbReference type="ARBA" id="ARBA00022989"/>
    </source>
</evidence>
<accession>A0A127M5W2</accession>
<dbReference type="Gene3D" id="2.130.10.10">
    <property type="entry name" value="YVTN repeat-like/Quinoprotein amine dehydrogenase"/>
    <property type="match status" value="1"/>
</dbReference>
<feature type="transmembrane region" description="Helical" evidence="5">
    <location>
        <begin position="511"/>
        <end position="528"/>
    </location>
</feature>
<sequence>MSQSEVRATASAYRQWRKVKDGMATATITAGGISVLFAILLIFFYLLFEIMPLFESASLEDGNEFSANSQAPSLYLAMEEQAEVGFSLDGSGRADFFQTNDGKLLLSKAIPLNGAEISSFALDSEVSRIFALGLSNGRVVIAKHDYRTSFPNDKRLISPELRFPYGEQSLLLSEEGPIDQLAISDSDDELLLVAVSNGKLIGRRWVKEEDFLSEEVTLVEESVDLPVLDMSADRVLVGPDQQWLYVMSNDGGYRLIDLRRVNVADRGYLFDSGKLNEARFLLGGISLLTASDHGEVGQWFVVRDSERESGYRLQAVRKFEVPKGSGATLVTEHRRKGFVSVSKEGHLDLFYTTSHRRLLNADLDVGRISAIAISPRADMLLIENESGTRYSYKLHNEHPELSWSALWSKVWYESYPEPDYVWQSSASTNDFEPKYSFAPLAFGTLKAAFYAMLIAAPLAICGAIYTAYFMAPALRRKVKPLIELMEALPTVILGFLAGLWLAPFIEKNMPAVFSMFLILPFGILLFAWCWSKVPISLRRLVPDGWHPVLLVPVVLGIVSACVLLGAPMERAFFGGDMRAWLTSDMGVSFDQRNALVVGIAMGFAVIPTIFSIAEDAIFSVPKHLSYGSLALGATPWQSLVGVVMPTASPGIFSALMIGMGRAVGETMIVLMATGNTPIMDANIFEGMRTLAANIAVEIGETEVASSHYRILFLAAFVLFMFTFFVNTIAETVRQRLRLRYGNL</sequence>
<dbReference type="InterPro" id="IPR015943">
    <property type="entry name" value="WD40/YVTN_repeat-like_dom_sf"/>
</dbReference>
<feature type="transmembrane region" description="Helical" evidence="5">
    <location>
        <begin position="447"/>
        <end position="469"/>
    </location>
</feature>
<feature type="transmembrane region" description="Helical" evidence="5">
    <location>
        <begin position="481"/>
        <end position="505"/>
    </location>
</feature>
<evidence type="ECO:0000259" key="6">
    <source>
        <dbReference type="PROSITE" id="PS50928"/>
    </source>
</evidence>
<keyword evidence="5" id="KW-0813">Transport</keyword>
<dbReference type="EMBL" id="CP014544">
    <property type="protein sequence ID" value="AMO68599.1"/>
    <property type="molecule type" value="Genomic_DNA"/>
</dbReference>
<reference evidence="7 8" key="1">
    <citation type="submission" date="2015-12" db="EMBL/GenBank/DDBJ databases">
        <authorList>
            <person name="Shamseldin A."/>
            <person name="Moawad H."/>
            <person name="Abd El-Rahim W.M."/>
            <person name="Sadowsky M.J."/>
        </authorList>
    </citation>
    <scope>NUCLEOTIDE SEQUENCE [LARGE SCALE GENOMIC DNA]</scope>
    <source>
        <strain evidence="7 8">SM2</strain>
    </source>
</reference>
<gene>
    <name evidence="7" type="ORF">AZF00_09945</name>
</gene>
<feature type="transmembrane region" description="Helical" evidence="5">
    <location>
        <begin position="548"/>
        <end position="568"/>
    </location>
</feature>
<dbReference type="PANTHER" id="PTHR42727">
    <property type="entry name" value="PHOSPHATE TRANSPORT SYSTEM PERMEASE PROTEIN"/>
    <property type="match status" value="1"/>
</dbReference>
<dbReference type="RefSeq" id="WP_008249866.1">
    <property type="nucleotide sequence ID" value="NZ_CP014544.1"/>
</dbReference>
<dbReference type="STRING" id="1470434.AZF00_09945"/>
<comment type="subcellular location">
    <subcellularLocation>
        <location evidence="1 5">Cell membrane</location>
        <topology evidence="1 5">Multi-pass membrane protein</topology>
    </subcellularLocation>
</comment>
<dbReference type="Pfam" id="PF00528">
    <property type="entry name" value="BPD_transp_1"/>
    <property type="match status" value="1"/>
</dbReference>
<name>A0A127M5W2_9GAMM</name>
<keyword evidence="4 5" id="KW-0472">Membrane</keyword>
<dbReference type="InterPro" id="IPR000515">
    <property type="entry name" value="MetI-like"/>
</dbReference>